<dbReference type="Proteomes" id="UP000252731">
    <property type="component" value="Unassembled WGS sequence"/>
</dbReference>
<reference evidence="1 2" key="1">
    <citation type="submission" date="2018-06" db="EMBL/GenBank/DDBJ databases">
        <title>Freshwater and sediment microbial communities from various areas in North America, analyzing microbe dynamics in response to fracking.</title>
        <authorList>
            <person name="Lamendella R."/>
        </authorList>
    </citation>
    <scope>NUCLEOTIDE SEQUENCE [LARGE SCALE GENOMIC DNA]</scope>
    <source>
        <strain evidence="1 2">14_TX</strain>
    </source>
</reference>
<dbReference type="AlphaFoldDB" id="A0A366K140"/>
<protein>
    <submittedName>
        <fullName evidence="1">Uncharacterized protein</fullName>
    </submittedName>
</protein>
<name>A0A366K140_CYTFI</name>
<keyword evidence="2" id="KW-1185">Reference proteome</keyword>
<proteinExistence type="predicted"/>
<sequence length="104" mass="12224">MDKKELYKYREKLMEFVFLQNYNNEYNIINNNFSGNSSILRYMNLSCAKDFFIFIICPLRLFQTQIGLPKKGACPLLILYVNKCGASTFLLPSILKSNYHQLHN</sequence>
<gene>
    <name evidence="1" type="ORF">DFO70_103489</name>
</gene>
<dbReference type="EMBL" id="QNSF01000003">
    <property type="protein sequence ID" value="RBP95445.1"/>
    <property type="molecule type" value="Genomic_DNA"/>
</dbReference>
<organism evidence="1 2">
    <name type="scientific">Cytobacillus firmus</name>
    <name type="common">Bacillus firmus</name>
    <dbReference type="NCBI Taxonomy" id="1399"/>
    <lineage>
        <taxon>Bacteria</taxon>
        <taxon>Bacillati</taxon>
        <taxon>Bacillota</taxon>
        <taxon>Bacilli</taxon>
        <taxon>Bacillales</taxon>
        <taxon>Bacillaceae</taxon>
        <taxon>Cytobacillus</taxon>
    </lineage>
</organism>
<evidence type="ECO:0000313" key="1">
    <source>
        <dbReference type="EMBL" id="RBP95445.1"/>
    </source>
</evidence>
<comment type="caution">
    <text evidence="1">The sequence shown here is derived from an EMBL/GenBank/DDBJ whole genome shotgun (WGS) entry which is preliminary data.</text>
</comment>
<evidence type="ECO:0000313" key="2">
    <source>
        <dbReference type="Proteomes" id="UP000252731"/>
    </source>
</evidence>
<accession>A0A366K140</accession>